<proteinExistence type="predicted"/>
<organism evidence="1 2">
    <name type="scientific">Bactrocera dorsalis</name>
    <name type="common">Oriental fruit fly</name>
    <name type="synonym">Dacus dorsalis</name>
    <dbReference type="NCBI Taxonomy" id="27457"/>
    <lineage>
        <taxon>Eukaryota</taxon>
        <taxon>Metazoa</taxon>
        <taxon>Ecdysozoa</taxon>
        <taxon>Arthropoda</taxon>
        <taxon>Hexapoda</taxon>
        <taxon>Insecta</taxon>
        <taxon>Pterygota</taxon>
        <taxon>Neoptera</taxon>
        <taxon>Endopterygota</taxon>
        <taxon>Diptera</taxon>
        <taxon>Brachycera</taxon>
        <taxon>Muscomorpha</taxon>
        <taxon>Tephritoidea</taxon>
        <taxon>Tephritidae</taxon>
        <taxon>Bactrocera</taxon>
        <taxon>Bactrocera</taxon>
    </lineage>
</organism>
<keyword evidence="1" id="KW-1185">Reference proteome</keyword>
<reference evidence="2" key="2">
    <citation type="submission" date="2025-08" db="UniProtKB">
        <authorList>
            <consortium name="RefSeq"/>
        </authorList>
    </citation>
    <scope>IDENTIFICATION</scope>
    <source>
        <tissue evidence="2">Adult</tissue>
    </source>
</reference>
<accession>A0ABM3IYT8</accession>
<dbReference type="Proteomes" id="UP001652620">
    <property type="component" value="Chromosome 1"/>
</dbReference>
<dbReference type="GeneID" id="125775525"/>
<evidence type="ECO:0000313" key="1">
    <source>
        <dbReference type="Proteomes" id="UP001652620"/>
    </source>
</evidence>
<sequence length="219" mass="24740">MHENPNLKKITRYNTFSMVFCKMFLSANIPLEKARHPAVIEFLEIYTTKTVPSVTNLRLKYVPALYEKSIEKMRAAVGDKNIWISIDETTDVEQRLIANFVFGIFDGTKESAEKSYLLNAGVVEAANANTMAAFLNDSLHILWPDGIQYNRVLFAVAYAAAYMLATMKAMKTLYPKMLHCTCFAHGVHRIAEFVRLEFTDVNALISNVKSIYCKAPHSG</sequence>
<protein>
    <submittedName>
        <fullName evidence="2">Uncharacterized protein LOC125775525</fullName>
    </submittedName>
</protein>
<evidence type="ECO:0000313" key="2">
    <source>
        <dbReference type="RefSeq" id="XP_049302139.1"/>
    </source>
</evidence>
<name>A0ABM3IYT8_BACDO</name>
<dbReference type="RefSeq" id="XP_049302139.1">
    <property type="nucleotide sequence ID" value="XM_049446182.1"/>
</dbReference>
<gene>
    <name evidence="2" type="primary">LOC125775525</name>
</gene>
<reference evidence="1" key="1">
    <citation type="submission" date="2025-05" db="UniProtKB">
        <authorList>
            <consortium name="RefSeq"/>
        </authorList>
    </citation>
    <scope>NUCLEOTIDE SEQUENCE [LARGE SCALE GENOMIC DNA]</scope>
</reference>